<comment type="caution">
    <text evidence="9">The sequence shown here is derived from an EMBL/GenBank/DDBJ whole genome shotgun (WGS) entry which is preliminary data.</text>
</comment>
<dbReference type="AlphaFoldDB" id="A0A0F5L7K3"/>
<feature type="domain" description="Alcohol dehydrogenase-like C-terminal" evidence="7">
    <location>
        <begin position="178"/>
        <end position="301"/>
    </location>
</feature>
<dbReference type="Pfam" id="PF00107">
    <property type="entry name" value="ADH_zinc_N"/>
    <property type="match status" value="1"/>
</dbReference>
<organism evidence="9 10">
    <name type="scientific">Devosia soli</name>
    <dbReference type="NCBI Taxonomy" id="361041"/>
    <lineage>
        <taxon>Bacteria</taxon>
        <taxon>Pseudomonadati</taxon>
        <taxon>Pseudomonadota</taxon>
        <taxon>Alphaproteobacteria</taxon>
        <taxon>Hyphomicrobiales</taxon>
        <taxon>Devosiaceae</taxon>
        <taxon>Devosia</taxon>
    </lineage>
</organism>
<evidence type="ECO:0000313" key="9">
    <source>
        <dbReference type="EMBL" id="KKB78215.1"/>
    </source>
</evidence>
<evidence type="ECO:0000256" key="3">
    <source>
        <dbReference type="ARBA" id="ARBA00022723"/>
    </source>
</evidence>
<evidence type="ECO:0000313" key="10">
    <source>
        <dbReference type="Proteomes" id="UP000033514"/>
    </source>
</evidence>
<keyword evidence="10" id="KW-1185">Reference proteome</keyword>
<comment type="similarity">
    <text evidence="2">Belongs to the zinc-containing alcohol dehydrogenase family.</text>
</comment>
<feature type="domain" description="Alcohol dehydrogenase-like N-terminal" evidence="8">
    <location>
        <begin position="23"/>
        <end position="137"/>
    </location>
</feature>
<gene>
    <name evidence="9" type="ORF">VW35_11165</name>
</gene>
<evidence type="ECO:0000256" key="5">
    <source>
        <dbReference type="ARBA" id="ARBA00023002"/>
    </source>
</evidence>
<dbReference type="PANTHER" id="PTHR43161:SF9">
    <property type="entry name" value="SORBITOL DEHYDROGENASE"/>
    <property type="match status" value="1"/>
</dbReference>
<keyword evidence="5" id="KW-0560">Oxidoreductase</keyword>
<proteinExistence type="inferred from homology"/>
<dbReference type="InterPro" id="IPR013154">
    <property type="entry name" value="ADH-like_N"/>
</dbReference>
<evidence type="ECO:0000256" key="4">
    <source>
        <dbReference type="ARBA" id="ARBA00022833"/>
    </source>
</evidence>
<protein>
    <submittedName>
        <fullName evidence="9">Phosphoesterase</fullName>
    </submittedName>
</protein>
<keyword evidence="6" id="KW-0520">NAD</keyword>
<dbReference type="SUPFAM" id="SSF51735">
    <property type="entry name" value="NAD(P)-binding Rossmann-fold domains"/>
    <property type="match status" value="1"/>
</dbReference>
<dbReference type="SUPFAM" id="SSF50129">
    <property type="entry name" value="GroES-like"/>
    <property type="match status" value="1"/>
</dbReference>
<dbReference type="EMBL" id="LAJG01000022">
    <property type="protein sequence ID" value="KKB78215.1"/>
    <property type="molecule type" value="Genomic_DNA"/>
</dbReference>
<name>A0A0F5L7K3_9HYPH</name>
<evidence type="ECO:0000259" key="7">
    <source>
        <dbReference type="Pfam" id="PF00107"/>
    </source>
</evidence>
<sequence>MKAIVIHAAKDLRVEDRPVEKPGPGEVSLRLATGGVCGSDLHYYNHGGFGTVKLREPMVLGHEVSAFVEELGEGVTGLERGQLVAVSPSRPCGHCRYCQEGLQNQCLNMRFYGSAMPFPHIQGAFREQLVALASQCVVADGLSAGEAAMAEPLAVTLHATRRAGQVFGKRVLVTGCGPIGVLSILAARRAGAAEIVATDLSDFTLAIAKAAGADRVINTAKEPEGLSPYGADKGYFDVLYECSGAAPALASGIGALRPRGIILQLGLGGDMTIPMQMLTSKELDLRGSFRFHEEFAIGVELMRKKLIDVKPLITHSVPLDEAESAFKLASDRSSAMKAQITFATA</sequence>
<evidence type="ECO:0000256" key="6">
    <source>
        <dbReference type="ARBA" id="ARBA00023027"/>
    </source>
</evidence>
<accession>A0A0F5L7K3</accession>
<keyword evidence="4" id="KW-0862">Zinc</keyword>
<dbReference type="STRING" id="361041.VW35_11165"/>
<dbReference type="Gene3D" id="3.90.180.10">
    <property type="entry name" value="Medium-chain alcohol dehydrogenases, catalytic domain"/>
    <property type="match status" value="1"/>
</dbReference>
<reference evidence="9 10" key="1">
    <citation type="submission" date="2015-03" db="EMBL/GenBank/DDBJ databases">
        <authorList>
            <person name="Hassan Y.I."/>
            <person name="Lepp D."/>
            <person name="Zhou T."/>
        </authorList>
    </citation>
    <scope>NUCLEOTIDE SEQUENCE [LARGE SCALE GENOMIC DNA]</scope>
    <source>
        <strain evidence="9 10">GH2-10</strain>
    </source>
</reference>
<dbReference type="PATRIC" id="fig|361041.3.peg.1600"/>
<dbReference type="RefSeq" id="WP_046143150.1">
    <property type="nucleotide sequence ID" value="NZ_LAJG01000022.1"/>
</dbReference>
<dbReference type="InterPro" id="IPR013149">
    <property type="entry name" value="ADH-like_C"/>
</dbReference>
<comment type="cofactor">
    <cofactor evidence="1">
        <name>Zn(2+)</name>
        <dbReference type="ChEBI" id="CHEBI:29105"/>
    </cofactor>
</comment>
<keyword evidence="3" id="KW-0479">Metal-binding</keyword>
<dbReference type="PANTHER" id="PTHR43161">
    <property type="entry name" value="SORBITOL DEHYDROGENASE"/>
    <property type="match status" value="1"/>
</dbReference>
<dbReference type="CDD" id="cd08232">
    <property type="entry name" value="idonate-5-DH"/>
    <property type="match status" value="1"/>
</dbReference>
<evidence type="ECO:0000256" key="1">
    <source>
        <dbReference type="ARBA" id="ARBA00001947"/>
    </source>
</evidence>
<dbReference type="GO" id="GO:0046872">
    <property type="term" value="F:metal ion binding"/>
    <property type="evidence" value="ECO:0007669"/>
    <property type="project" value="UniProtKB-KW"/>
</dbReference>
<dbReference type="Pfam" id="PF08240">
    <property type="entry name" value="ADH_N"/>
    <property type="match status" value="1"/>
</dbReference>
<dbReference type="Gene3D" id="3.40.50.720">
    <property type="entry name" value="NAD(P)-binding Rossmann-like Domain"/>
    <property type="match status" value="1"/>
</dbReference>
<dbReference type="FunFam" id="3.40.50.720:FF:000068">
    <property type="entry name" value="Sorbitol dehydrogenase"/>
    <property type="match status" value="1"/>
</dbReference>
<dbReference type="Proteomes" id="UP000033514">
    <property type="component" value="Unassembled WGS sequence"/>
</dbReference>
<dbReference type="OrthoDB" id="9777681at2"/>
<dbReference type="InterPro" id="IPR036291">
    <property type="entry name" value="NAD(P)-bd_dom_sf"/>
</dbReference>
<dbReference type="InterPro" id="IPR011032">
    <property type="entry name" value="GroES-like_sf"/>
</dbReference>
<evidence type="ECO:0000259" key="8">
    <source>
        <dbReference type="Pfam" id="PF08240"/>
    </source>
</evidence>
<evidence type="ECO:0000256" key="2">
    <source>
        <dbReference type="ARBA" id="ARBA00008072"/>
    </source>
</evidence>
<dbReference type="GO" id="GO:0016491">
    <property type="term" value="F:oxidoreductase activity"/>
    <property type="evidence" value="ECO:0007669"/>
    <property type="project" value="UniProtKB-KW"/>
</dbReference>